<keyword evidence="6" id="KW-1185">Reference proteome</keyword>
<dbReference type="PROSITE" id="PS50943">
    <property type="entry name" value="HTH_CROC1"/>
    <property type="match status" value="1"/>
</dbReference>
<dbReference type="CDD" id="cd00093">
    <property type="entry name" value="HTH_XRE"/>
    <property type="match status" value="1"/>
</dbReference>
<dbReference type="Pfam" id="PF00717">
    <property type="entry name" value="Peptidase_S24"/>
    <property type="match status" value="1"/>
</dbReference>
<keyword evidence="3" id="KW-0804">Transcription</keyword>
<evidence type="ECO:0000256" key="3">
    <source>
        <dbReference type="ARBA" id="ARBA00023163"/>
    </source>
</evidence>
<evidence type="ECO:0000313" key="6">
    <source>
        <dbReference type="Proteomes" id="UP001589814"/>
    </source>
</evidence>
<dbReference type="SMART" id="SM00530">
    <property type="entry name" value="HTH_XRE"/>
    <property type="match status" value="1"/>
</dbReference>
<dbReference type="SUPFAM" id="SSF51306">
    <property type="entry name" value="LexA/Signal peptidase"/>
    <property type="match status" value="1"/>
</dbReference>
<evidence type="ECO:0000313" key="5">
    <source>
        <dbReference type="EMBL" id="MFC0268548.1"/>
    </source>
</evidence>
<dbReference type="InterPro" id="IPR001387">
    <property type="entry name" value="Cro/C1-type_HTH"/>
</dbReference>
<dbReference type="InterPro" id="IPR036286">
    <property type="entry name" value="LexA/Signal_pep-like_sf"/>
</dbReference>
<keyword evidence="1" id="KW-0805">Transcription regulation</keyword>
<keyword evidence="2" id="KW-0238">DNA-binding</keyword>
<accession>A0ABV6G4G5</accession>
<dbReference type="Gene3D" id="1.10.260.40">
    <property type="entry name" value="lambda repressor-like DNA-binding domains"/>
    <property type="match status" value="1"/>
</dbReference>
<dbReference type="RefSeq" id="WP_169433450.1">
    <property type="nucleotide sequence ID" value="NZ_JBHLVX010000043.1"/>
</dbReference>
<dbReference type="PANTHER" id="PTHR40661:SF3">
    <property type="entry name" value="FELS-1 PROPHAGE TRANSCRIPTIONAL REGULATOR"/>
    <property type="match status" value="1"/>
</dbReference>
<reference evidence="5 6" key="1">
    <citation type="submission" date="2024-09" db="EMBL/GenBank/DDBJ databases">
        <authorList>
            <person name="Sun Q."/>
            <person name="Mori K."/>
        </authorList>
    </citation>
    <scope>NUCLEOTIDE SEQUENCE [LARGE SCALE GENOMIC DNA]</scope>
    <source>
        <strain evidence="5 6">CCM 7415</strain>
    </source>
</reference>
<feature type="domain" description="HTH cro/C1-type" evidence="4">
    <location>
        <begin position="9"/>
        <end position="64"/>
    </location>
</feature>
<sequence>MSETVGQRIKKARLLRGVTQPELARMCGWESQGRISNYERGLREAKRTDLEKIARALDLNVAWVWTGQGQMGTGHAPHALASYGEELQPGPAMVTQIPEISWVQAGGFTEVCFVDLDPESTNWYPRPPNCGPHTFALKVVGESMLDKYPPGRIIFIDPEVVPESGDDVIAVMTETGEATFKQYLEEPGVGCMLKARNPAWKDPYISINGNCRVTGVVMAQMELRQR</sequence>
<dbReference type="InterPro" id="IPR039418">
    <property type="entry name" value="LexA-like"/>
</dbReference>
<dbReference type="EMBL" id="JBHLVX010000043">
    <property type="protein sequence ID" value="MFC0268548.1"/>
    <property type="molecule type" value="Genomic_DNA"/>
</dbReference>
<evidence type="ECO:0000256" key="2">
    <source>
        <dbReference type="ARBA" id="ARBA00023125"/>
    </source>
</evidence>
<proteinExistence type="predicted"/>
<organism evidence="5 6">
    <name type="scientific">Kushneria aurantia</name>
    <dbReference type="NCBI Taxonomy" id="504092"/>
    <lineage>
        <taxon>Bacteria</taxon>
        <taxon>Pseudomonadati</taxon>
        <taxon>Pseudomonadota</taxon>
        <taxon>Gammaproteobacteria</taxon>
        <taxon>Oceanospirillales</taxon>
        <taxon>Halomonadaceae</taxon>
        <taxon>Kushneria</taxon>
    </lineage>
</organism>
<dbReference type="Gene3D" id="2.10.109.10">
    <property type="entry name" value="Umud Fragment, subunit A"/>
    <property type="match status" value="1"/>
</dbReference>
<dbReference type="PANTHER" id="PTHR40661">
    <property type="match status" value="1"/>
</dbReference>
<dbReference type="Pfam" id="PF01381">
    <property type="entry name" value="HTH_3"/>
    <property type="match status" value="1"/>
</dbReference>
<evidence type="ECO:0000256" key="1">
    <source>
        <dbReference type="ARBA" id="ARBA00023015"/>
    </source>
</evidence>
<dbReference type="Proteomes" id="UP001589814">
    <property type="component" value="Unassembled WGS sequence"/>
</dbReference>
<name>A0ABV6G4G5_9GAMM</name>
<dbReference type="InterPro" id="IPR010982">
    <property type="entry name" value="Lambda_DNA-bd_dom_sf"/>
</dbReference>
<dbReference type="InterPro" id="IPR015927">
    <property type="entry name" value="Peptidase_S24_S26A/B/C"/>
</dbReference>
<protein>
    <submittedName>
        <fullName evidence="5">LexA family protein</fullName>
    </submittedName>
</protein>
<gene>
    <name evidence="5" type="ORF">ACFFHW_11255</name>
</gene>
<dbReference type="SUPFAM" id="SSF47413">
    <property type="entry name" value="lambda repressor-like DNA-binding domains"/>
    <property type="match status" value="1"/>
</dbReference>
<dbReference type="CDD" id="cd06529">
    <property type="entry name" value="S24_LexA-like"/>
    <property type="match status" value="1"/>
</dbReference>
<evidence type="ECO:0000259" key="4">
    <source>
        <dbReference type="PROSITE" id="PS50943"/>
    </source>
</evidence>
<comment type="caution">
    <text evidence="5">The sequence shown here is derived from an EMBL/GenBank/DDBJ whole genome shotgun (WGS) entry which is preliminary data.</text>
</comment>